<protein>
    <submittedName>
        <fullName evidence="3">DNA-binding protein</fullName>
    </submittedName>
</protein>
<dbReference type="GO" id="GO:0003677">
    <property type="term" value="F:DNA binding"/>
    <property type="evidence" value="ECO:0007669"/>
    <property type="project" value="UniProtKB-KW"/>
</dbReference>
<dbReference type="EMBL" id="JAGSPK010000002">
    <property type="protein sequence ID" value="MBR7792167.1"/>
    <property type="molecule type" value="Genomic_DNA"/>
</dbReference>
<reference evidence="3 4" key="1">
    <citation type="submission" date="2021-04" db="EMBL/GenBank/DDBJ databases">
        <title>novel species isolated from subtropical streams in China.</title>
        <authorList>
            <person name="Lu H."/>
        </authorList>
    </citation>
    <scope>NUCLEOTIDE SEQUENCE [LARGE SCALE GENOMIC DNA]</scope>
    <source>
        <strain evidence="3 4">FT147W</strain>
    </source>
</reference>
<evidence type="ECO:0000313" key="4">
    <source>
        <dbReference type="Proteomes" id="UP000682982"/>
    </source>
</evidence>
<feature type="coiled-coil region" evidence="1">
    <location>
        <begin position="116"/>
        <end position="231"/>
    </location>
</feature>
<comment type="caution">
    <text evidence="3">The sequence shown here is derived from an EMBL/GenBank/DDBJ whole genome shotgun (WGS) entry which is preliminary data.</text>
</comment>
<dbReference type="InterPro" id="IPR021104">
    <property type="entry name" value="KfrA_DNA-bd_N"/>
</dbReference>
<feature type="coiled-coil region" evidence="1">
    <location>
        <begin position="284"/>
        <end position="318"/>
    </location>
</feature>
<evidence type="ECO:0000259" key="2">
    <source>
        <dbReference type="Pfam" id="PF11740"/>
    </source>
</evidence>
<sequence>MARAGLYKSEVEKARNSLLAQGRHPSVDAVRVALGNTGSKTTIHKYLKELEEENGTNINRKIAISEALQDLVTRLASQLETEASNRIAELESRHSESNHRHEAEIAALAEKNVGTQEKLDLAIASIKEEMQSHEQTKEAMQRESIARHTLAQQVADLKERLAENEVHRQSLEEKHNHARDALEHYRSSIKEQREQDIRRHDQEVQQLQAELRQLKQSLVLKQQEVTQLNQDGVRLVAELSQAQKSLYEEKNHHRRLDAELETQRAIAQRVIQLEALLGKKNAQIADAADQSKEMSSRLNSLQLELAATRAKLDAQQVMMAELKTYLDAREMPSNDNID</sequence>
<keyword evidence="4" id="KW-1185">Reference proteome</keyword>
<keyword evidence="3" id="KW-0238">DNA-binding</keyword>
<evidence type="ECO:0000313" key="3">
    <source>
        <dbReference type="EMBL" id="MBR7792167.1"/>
    </source>
</evidence>
<proteinExistence type="predicted"/>
<name>A0ABS5H1B1_9BURK</name>
<feature type="domain" description="KfrA N-terminal DNA-binding" evidence="2">
    <location>
        <begin position="8"/>
        <end position="113"/>
    </location>
</feature>
<dbReference type="RefSeq" id="WP_212678243.1">
    <property type="nucleotide sequence ID" value="NZ_JAGSPK010000002.1"/>
</dbReference>
<dbReference type="Proteomes" id="UP000682982">
    <property type="component" value="Unassembled WGS sequence"/>
</dbReference>
<accession>A0ABS5H1B1</accession>
<evidence type="ECO:0000256" key="1">
    <source>
        <dbReference type="SAM" id="Coils"/>
    </source>
</evidence>
<dbReference type="Pfam" id="PF11740">
    <property type="entry name" value="KfrA_N"/>
    <property type="match status" value="1"/>
</dbReference>
<keyword evidence="1" id="KW-0175">Coiled coil</keyword>
<organism evidence="3 4">
    <name type="scientific">Undibacterium rivi</name>
    <dbReference type="NCBI Taxonomy" id="2828729"/>
    <lineage>
        <taxon>Bacteria</taxon>
        <taxon>Pseudomonadati</taxon>
        <taxon>Pseudomonadota</taxon>
        <taxon>Betaproteobacteria</taxon>
        <taxon>Burkholderiales</taxon>
        <taxon>Oxalobacteraceae</taxon>
        <taxon>Undibacterium</taxon>
    </lineage>
</organism>
<gene>
    <name evidence="3" type="ORF">KDM87_06110</name>
</gene>